<dbReference type="AlphaFoldDB" id="A0A9E8SNU5"/>
<proteinExistence type="predicted"/>
<name>A0A9E8SNU5_9BACT</name>
<dbReference type="InterPro" id="IPR058787">
    <property type="entry name" value="ApnL_M"/>
</dbReference>
<feature type="domain" description="D-apionate lactonase N-terminal" evidence="1">
    <location>
        <begin position="2"/>
        <end position="213"/>
    </location>
</feature>
<dbReference type="Pfam" id="PF25837">
    <property type="entry name" value="Apionate_lact_N"/>
    <property type="match status" value="1"/>
</dbReference>
<dbReference type="KEGG" id="dpf:ON006_08855"/>
<evidence type="ECO:0000259" key="2">
    <source>
        <dbReference type="Pfam" id="PF25838"/>
    </source>
</evidence>
<keyword evidence="4" id="KW-1185">Reference proteome</keyword>
<dbReference type="Proteomes" id="UP001164653">
    <property type="component" value="Chromosome"/>
</dbReference>
<sequence>MQLQAGTVTADYADGFVRYIRVGDQEIVRMIYFAIRDQNWKTLPFTIKKEKIHAGTDNFTVNLTSYTDFQGVKFTWKVRITGLEDGTIHFVIKGKAQSQFLKNRIGLCVLHSTDSLAGRPCSIEHSGGYFSHQFFPEYISPHQTFLNVNAMQWLVNGSITARLDFEGEIFETEDQRNWSDASFKTYCTPLKIPFPVEVKKDDEFNQSVRLTMSLGGASYQAFRNTAAHISLLTERQNFPSLGLQLPSDFEAPEPYQTKFLSKTGFSHLRANIFLSAGNWEEKLGCAFVIGNRLKLPLELVVFVNDELENSWDPLIASLKNKAAQIQSVAVMEGKPRITSNRLIAKYLPLLRCELPEISIGAGTDANFAELNRNSFVFDDHDFVCYSLNPQAHLPDNLTMVENMPAQFDQVRSAQRLAPGKRVHVSPVTLKPRFNAVATTGDQGSNAYDERQDTEFAAAWTLGSLKYLSEAGVTAITYFETTGPGGIMKKTTIFPVGILLGFILKWQPHEVQLTQCDLPLKVSSLLVHKPGASCLLLANHSTDEQNVTLPDNMVPVQIASIVSCCGDIGKPMSIGNDLVMTANQVVAVMC</sequence>
<feature type="domain" description="D-apionate lactonase TIM barrel" evidence="2">
    <location>
        <begin position="243"/>
        <end position="494"/>
    </location>
</feature>
<dbReference type="Pfam" id="PF25838">
    <property type="entry name" value="Apionate_lact_M"/>
    <property type="match status" value="1"/>
</dbReference>
<protein>
    <submittedName>
        <fullName evidence="3">Uncharacterized protein</fullName>
    </submittedName>
</protein>
<gene>
    <name evidence="3" type="ORF">ON006_08855</name>
</gene>
<dbReference type="InterPro" id="IPR058788">
    <property type="entry name" value="ApnL_N"/>
</dbReference>
<evidence type="ECO:0000259" key="1">
    <source>
        <dbReference type="Pfam" id="PF25837"/>
    </source>
</evidence>
<accession>A0A9E8SNU5</accession>
<organism evidence="3 4">
    <name type="scientific">Dyadobacter pollutisoli</name>
    <dbReference type="NCBI Taxonomy" id="2910158"/>
    <lineage>
        <taxon>Bacteria</taxon>
        <taxon>Pseudomonadati</taxon>
        <taxon>Bacteroidota</taxon>
        <taxon>Cytophagia</taxon>
        <taxon>Cytophagales</taxon>
        <taxon>Spirosomataceae</taxon>
        <taxon>Dyadobacter</taxon>
    </lineage>
</organism>
<evidence type="ECO:0000313" key="3">
    <source>
        <dbReference type="EMBL" id="WAC14056.1"/>
    </source>
</evidence>
<reference evidence="3" key="1">
    <citation type="submission" date="2022-11" db="EMBL/GenBank/DDBJ databases">
        <title>Dyadobacter pollutisoli sp. nov., isolated from plastic dumped soil.</title>
        <authorList>
            <person name="Kim J.M."/>
            <person name="Kim K.R."/>
            <person name="Lee J.K."/>
            <person name="Hao L."/>
            <person name="Jeon C.O."/>
        </authorList>
    </citation>
    <scope>NUCLEOTIDE SEQUENCE</scope>
    <source>
        <strain evidence="3">U1</strain>
    </source>
</reference>
<evidence type="ECO:0000313" key="4">
    <source>
        <dbReference type="Proteomes" id="UP001164653"/>
    </source>
</evidence>
<dbReference type="RefSeq" id="WP_244818836.1">
    <property type="nucleotide sequence ID" value="NZ_CP112998.1"/>
</dbReference>
<dbReference type="EMBL" id="CP112998">
    <property type="protein sequence ID" value="WAC14056.1"/>
    <property type="molecule type" value="Genomic_DNA"/>
</dbReference>